<dbReference type="InterPro" id="IPR035437">
    <property type="entry name" value="SNase_OB-fold_sf"/>
</dbReference>
<evidence type="ECO:0000313" key="2">
    <source>
        <dbReference type="EMBL" id="CAH1107784.1"/>
    </source>
</evidence>
<dbReference type="InterPro" id="IPR050621">
    <property type="entry name" value="Tudor_domain_containing"/>
</dbReference>
<evidence type="ECO:0000313" key="3">
    <source>
        <dbReference type="Proteomes" id="UP001153636"/>
    </source>
</evidence>
<dbReference type="SMART" id="SM00333">
    <property type="entry name" value="TUDOR"/>
    <property type="match status" value="1"/>
</dbReference>
<dbReference type="PANTHER" id="PTHR22948">
    <property type="entry name" value="TUDOR DOMAIN CONTAINING PROTEIN"/>
    <property type="match status" value="1"/>
</dbReference>
<evidence type="ECO:0000259" key="1">
    <source>
        <dbReference type="PROSITE" id="PS50304"/>
    </source>
</evidence>
<dbReference type="Gene3D" id="2.40.50.90">
    <property type="match status" value="1"/>
</dbReference>
<dbReference type="PANTHER" id="PTHR22948:SF76">
    <property type="entry name" value="FI20010P1-RELATED"/>
    <property type="match status" value="1"/>
</dbReference>
<protein>
    <recommendedName>
        <fullName evidence="1">Tudor domain-containing protein</fullName>
    </recommendedName>
</protein>
<gene>
    <name evidence="2" type="ORF">PSYICH_LOCUS9503</name>
</gene>
<dbReference type="InterPro" id="IPR002999">
    <property type="entry name" value="Tudor"/>
</dbReference>
<accession>A0A9P0CZJ9</accession>
<organism evidence="2 3">
    <name type="scientific">Psylliodes chrysocephalus</name>
    <dbReference type="NCBI Taxonomy" id="3402493"/>
    <lineage>
        <taxon>Eukaryota</taxon>
        <taxon>Metazoa</taxon>
        <taxon>Ecdysozoa</taxon>
        <taxon>Arthropoda</taxon>
        <taxon>Hexapoda</taxon>
        <taxon>Insecta</taxon>
        <taxon>Pterygota</taxon>
        <taxon>Neoptera</taxon>
        <taxon>Endopterygota</taxon>
        <taxon>Coleoptera</taxon>
        <taxon>Polyphaga</taxon>
        <taxon>Cucujiformia</taxon>
        <taxon>Chrysomeloidea</taxon>
        <taxon>Chrysomelidae</taxon>
        <taxon>Galerucinae</taxon>
        <taxon>Alticini</taxon>
        <taxon>Psylliodes</taxon>
    </lineage>
</organism>
<reference evidence="2" key="1">
    <citation type="submission" date="2022-01" db="EMBL/GenBank/DDBJ databases">
        <authorList>
            <person name="King R."/>
        </authorList>
    </citation>
    <scope>NUCLEOTIDE SEQUENCE</scope>
</reference>
<proteinExistence type="predicted"/>
<name>A0A9P0CZJ9_9CUCU</name>
<dbReference type="Pfam" id="PF00567">
    <property type="entry name" value="TUDOR"/>
    <property type="match status" value="1"/>
</dbReference>
<keyword evidence="3" id="KW-1185">Reference proteome</keyword>
<dbReference type="Gene3D" id="2.30.30.140">
    <property type="match status" value="1"/>
</dbReference>
<dbReference type="EMBL" id="OV651815">
    <property type="protein sequence ID" value="CAH1107784.1"/>
    <property type="molecule type" value="Genomic_DNA"/>
</dbReference>
<sequence length="296" mass="34657">MDEIKESNKGNKIDFDYILKHCDQSNHNIPYSFDKIVWKIGETYKIRIGNIYDPSKFWIVHYEKELTVFHKFINKFYNERGEDYRMPKEVIKRNRYCTVCTDGAYYRGVIVNIPSFTDVELKVVVFLFDFGFTTTVSLEDVFYLYEKLYKIPRFAIRACLTGIEPIDSDTWTSKAVEKFNELTIGKVLLCVLESRDVQMRIAYIRVGEVTPYNEIKELSNILLEEKLAKVSSGRRHKIKKSKGKLISTVRYPFLFPSHQALESGLMPSTSFVADMIKECPIPASILYRPYFKYQSP</sequence>
<dbReference type="SUPFAM" id="SSF63748">
    <property type="entry name" value="Tudor/PWWP/MBT"/>
    <property type="match status" value="1"/>
</dbReference>
<dbReference type="GO" id="GO:0005737">
    <property type="term" value="C:cytoplasm"/>
    <property type="evidence" value="ECO:0007669"/>
    <property type="project" value="UniProtKB-ARBA"/>
</dbReference>
<dbReference type="OrthoDB" id="6761716at2759"/>
<feature type="domain" description="Tudor" evidence="1">
    <location>
        <begin position="90"/>
        <end position="151"/>
    </location>
</feature>
<dbReference type="Proteomes" id="UP001153636">
    <property type="component" value="Chromosome 3"/>
</dbReference>
<dbReference type="AlphaFoldDB" id="A0A9P0CZJ9"/>
<dbReference type="PROSITE" id="PS50304">
    <property type="entry name" value="TUDOR"/>
    <property type="match status" value="1"/>
</dbReference>